<comment type="pathway">
    <text evidence="1">Cofactor biosynthesis; pyrroloquinoline quinone biosynthesis.</text>
</comment>
<keyword evidence="6" id="KW-1185">Reference proteome</keyword>
<comment type="caution">
    <text evidence="5">The sequence shown here is derived from an EMBL/GenBank/DDBJ whole genome shotgun (WGS) entry which is preliminary data.</text>
</comment>
<dbReference type="GO" id="GO:0018189">
    <property type="term" value="P:pyrroloquinoline quinone biosynthetic process"/>
    <property type="evidence" value="ECO:0007669"/>
    <property type="project" value="UniProtKB-UniPathway"/>
</dbReference>
<dbReference type="InterPro" id="IPR041881">
    <property type="entry name" value="PqqD_sf"/>
</dbReference>
<dbReference type="AlphaFoldDB" id="A0A1Q8SUS0"/>
<feature type="region of interest" description="Disordered" evidence="4">
    <location>
        <begin position="1"/>
        <end position="20"/>
    </location>
</feature>
<dbReference type="Pfam" id="PF05402">
    <property type="entry name" value="PqqD"/>
    <property type="match status" value="1"/>
</dbReference>
<organism evidence="5 6">
    <name type="scientific">Salinicola socius</name>
    <dbReference type="NCBI Taxonomy" id="404433"/>
    <lineage>
        <taxon>Bacteria</taxon>
        <taxon>Pseudomonadati</taxon>
        <taxon>Pseudomonadota</taxon>
        <taxon>Gammaproteobacteria</taxon>
        <taxon>Oceanospirillales</taxon>
        <taxon>Halomonadaceae</taxon>
        <taxon>Salinicola</taxon>
    </lineage>
</organism>
<gene>
    <name evidence="5" type="ORF">BTW07_06235</name>
</gene>
<dbReference type="STRING" id="404433.BTW07_06235"/>
<evidence type="ECO:0000313" key="5">
    <source>
        <dbReference type="EMBL" id="OLO05195.1"/>
    </source>
</evidence>
<proteinExistence type="predicted"/>
<dbReference type="RefSeq" id="WP_075569291.1">
    <property type="nucleotide sequence ID" value="NZ_MSDO01000005.1"/>
</dbReference>
<evidence type="ECO:0000256" key="3">
    <source>
        <dbReference type="ARBA" id="ARBA00022905"/>
    </source>
</evidence>
<sequence length="106" mass="11416">MSADTDSNGDTGGVPGLHESDVVKIPRGVRLREDKARGGWVLLAPERVFQLDPIAQQVLTRVDGERDVAAIVDDLAQTFAAPRDRILVDVGAMLADLITKNVLEVV</sequence>
<dbReference type="Proteomes" id="UP000186878">
    <property type="component" value="Unassembled WGS sequence"/>
</dbReference>
<evidence type="ECO:0000313" key="6">
    <source>
        <dbReference type="Proteomes" id="UP000186878"/>
    </source>
</evidence>
<name>A0A1Q8SUS0_9GAMM</name>
<evidence type="ECO:0000256" key="1">
    <source>
        <dbReference type="ARBA" id="ARBA00004886"/>
    </source>
</evidence>
<accession>A0A1Q8SUS0</accession>
<dbReference type="Gene3D" id="1.10.10.1150">
    <property type="entry name" value="Coenzyme PQQ synthesis protein D (PqqD)"/>
    <property type="match status" value="1"/>
</dbReference>
<dbReference type="InterPro" id="IPR022479">
    <property type="entry name" value="PqqD_bac"/>
</dbReference>
<comment type="subunit">
    <text evidence="2">Monomer. Interacts with PqqE.</text>
</comment>
<evidence type="ECO:0000256" key="2">
    <source>
        <dbReference type="ARBA" id="ARBA00011741"/>
    </source>
</evidence>
<reference evidence="5 6" key="1">
    <citation type="submission" date="2016-12" db="EMBL/GenBank/DDBJ databases">
        <title>Draft genome sequences of strains Salinicola socius SMB35, Salinicola sp. MH3R3-1 and Chromohalobacter sp. SMB17 from the Verkhnekamsk potash mining region of Russia.</title>
        <authorList>
            <person name="Mavrodi D.V."/>
            <person name="Olsson B.E."/>
            <person name="Korsakova E.S."/>
            <person name="Pyankova A."/>
            <person name="Mavrodi O.V."/>
            <person name="Plotnikova E.G."/>
        </authorList>
    </citation>
    <scope>NUCLEOTIDE SEQUENCE [LARGE SCALE GENOMIC DNA]</scope>
    <source>
        <strain evidence="5 6">SMB35</strain>
    </source>
</reference>
<protein>
    <submittedName>
        <fullName evidence="5">Pyrroloquinoline quinone biosynthesis protein PqqD</fullName>
    </submittedName>
</protein>
<evidence type="ECO:0000256" key="4">
    <source>
        <dbReference type="SAM" id="MobiDB-lite"/>
    </source>
</evidence>
<dbReference type="InterPro" id="IPR008792">
    <property type="entry name" value="PQQD"/>
</dbReference>
<dbReference type="OrthoDB" id="7356791at2"/>
<keyword evidence="3" id="KW-0884">PQQ biosynthesis</keyword>
<dbReference type="GO" id="GO:0048038">
    <property type="term" value="F:quinone binding"/>
    <property type="evidence" value="ECO:0007669"/>
    <property type="project" value="InterPro"/>
</dbReference>
<dbReference type="EMBL" id="MSDO01000005">
    <property type="protein sequence ID" value="OLO05195.1"/>
    <property type="molecule type" value="Genomic_DNA"/>
</dbReference>
<dbReference type="NCBIfam" id="TIGR03859">
    <property type="entry name" value="PQQ_PqqD"/>
    <property type="match status" value="1"/>
</dbReference>
<dbReference type="UniPathway" id="UPA00539"/>